<protein>
    <recommendedName>
        <fullName evidence="3">DUF4760 domain-containing protein</fullName>
    </recommendedName>
</protein>
<reference evidence="2" key="1">
    <citation type="journal article" date="2020" name="Microorganisms">
        <title>Reliable Identification of Environmental Pseudomonas Isolates Using the rpoD Gene.</title>
        <authorList>
            <consortium name="The Broad Institute Genome Sequencing Platform"/>
            <person name="Girard L."/>
            <person name="Lood C."/>
            <person name="Rokni-Zadeh H."/>
            <person name="van Noort V."/>
            <person name="Lavigne R."/>
            <person name="De Mot R."/>
        </authorList>
    </citation>
    <scope>NUCLEOTIDE SEQUENCE</scope>
    <source>
        <strain evidence="2">BW13M1</strain>
    </source>
</reference>
<accession>A0A923G9L4</accession>
<dbReference type="EMBL" id="JABWRJ010000020">
    <property type="protein sequence ID" value="MBC3447272.1"/>
    <property type="molecule type" value="Genomic_DNA"/>
</dbReference>
<proteinExistence type="predicted"/>
<comment type="caution">
    <text evidence="2">The sequence shown here is derived from an EMBL/GenBank/DDBJ whole genome shotgun (WGS) entry which is preliminary data.</text>
</comment>
<organism evidence="2">
    <name type="scientific">Pseudomonas peradeniyensis</name>
    <dbReference type="NCBI Taxonomy" id="2745488"/>
    <lineage>
        <taxon>Bacteria</taxon>
        <taxon>Pseudomonadati</taxon>
        <taxon>Pseudomonadota</taxon>
        <taxon>Gammaproteobacteria</taxon>
        <taxon>Pseudomonadales</taxon>
        <taxon>Pseudomonadaceae</taxon>
        <taxon>Pseudomonas</taxon>
    </lineage>
</organism>
<evidence type="ECO:0000313" key="2">
    <source>
        <dbReference type="EMBL" id="MBC3447272.1"/>
    </source>
</evidence>
<keyword evidence="1" id="KW-1133">Transmembrane helix</keyword>
<evidence type="ECO:0008006" key="3">
    <source>
        <dbReference type="Google" id="ProtNLM"/>
    </source>
</evidence>
<gene>
    <name evidence="2" type="ORF">HU751_15935</name>
</gene>
<evidence type="ECO:0000256" key="1">
    <source>
        <dbReference type="SAM" id="Phobius"/>
    </source>
</evidence>
<keyword evidence="1" id="KW-0472">Membrane</keyword>
<name>A0A923G9L4_9PSED</name>
<feature type="transmembrane region" description="Helical" evidence="1">
    <location>
        <begin position="39"/>
        <end position="60"/>
    </location>
</feature>
<dbReference type="AlphaFoldDB" id="A0A923G9L4"/>
<dbReference type="RefSeq" id="WP_186733926.1">
    <property type="nucleotide sequence ID" value="NZ_JABWRJ020000005.1"/>
</dbReference>
<feature type="transmembrane region" description="Helical" evidence="1">
    <location>
        <begin position="9"/>
        <end position="27"/>
    </location>
</feature>
<reference evidence="2" key="2">
    <citation type="submission" date="2020-07" db="EMBL/GenBank/DDBJ databases">
        <authorList>
            <person name="Lood C."/>
            <person name="Girard L."/>
        </authorList>
    </citation>
    <scope>NUCLEOTIDE SEQUENCE</scope>
    <source>
        <strain evidence="2">BW13M1</strain>
    </source>
</reference>
<sequence length="207" mass="23216">MKGNPLSRLVYIAILVLLTAGALFTAQKYPALHDTDVNTLGFLGFWLTLYGLIVAICEIVRNGSVAHQMARVAEASHNRLKRQMEHHEVQACIEIINSALSDLYNKKAVSVIFITRIKQGYISSFSKAGIPDRYRENLNILNSYEHLVQSRVLKTKTNPNYAGSQYPKPNPGAPDNPYRLTIDTLKRMQDDLLMHSASKNEYIGDPA</sequence>
<keyword evidence="1" id="KW-0812">Transmembrane</keyword>